<comment type="caution">
    <text evidence="3">The sequence shown here is derived from an EMBL/GenBank/DDBJ whole genome shotgun (WGS) entry which is preliminary data.</text>
</comment>
<organism evidence="3 4">
    <name type="scientific">Paratrimastix pyriformis</name>
    <dbReference type="NCBI Taxonomy" id="342808"/>
    <lineage>
        <taxon>Eukaryota</taxon>
        <taxon>Metamonada</taxon>
        <taxon>Preaxostyla</taxon>
        <taxon>Paratrimastigidae</taxon>
        <taxon>Paratrimastix</taxon>
    </lineage>
</organism>
<feature type="transmembrane region" description="Helical" evidence="2">
    <location>
        <begin position="349"/>
        <end position="375"/>
    </location>
</feature>
<feature type="region of interest" description="Disordered" evidence="1">
    <location>
        <begin position="1628"/>
        <end position="1649"/>
    </location>
</feature>
<feature type="region of interest" description="Disordered" evidence="1">
    <location>
        <begin position="613"/>
        <end position="646"/>
    </location>
</feature>
<proteinExistence type="predicted"/>
<accession>A0ABQ8UH06</accession>
<gene>
    <name evidence="3" type="ORF">PAPYR_5729</name>
</gene>
<evidence type="ECO:0000256" key="2">
    <source>
        <dbReference type="SAM" id="Phobius"/>
    </source>
</evidence>
<keyword evidence="2" id="KW-0812">Transmembrane</keyword>
<evidence type="ECO:0000256" key="1">
    <source>
        <dbReference type="SAM" id="MobiDB-lite"/>
    </source>
</evidence>
<reference evidence="3" key="1">
    <citation type="journal article" date="2022" name="bioRxiv">
        <title>Genomics of Preaxostyla Flagellates Illuminates Evolutionary Transitions and the Path Towards Mitochondrial Loss.</title>
        <authorList>
            <person name="Novak L.V.F."/>
            <person name="Treitli S.C."/>
            <person name="Pyrih J."/>
            <person name="Halakuc P."/>
            <person name="Pipaliya S.V."/>
            <person name="Vacek V."/>
            <person name="Brzon O."/>
            <person name="Soukal P."/>
            <person name="Eme L."/>
            <person name="Dacks J.B."/>
            <person name="Karnkowska A."/>
            <person name="Elias M."/>
            <person name="Hampl V."/>
        </authorList>
    </citation>
    <scope>NUCLEOTIDE SEQUENCE</scope>
    <source>
        <strain evidence="3">RCP-MX</strain>
    </source>
</reference>
<name>A0ABQ8UH06_9EUKA</name>
<protein>
    <submittedName>
        <fullName evidence="3">Uncharacterized protein</fullName>
    </submittedName>
</protein>
<feature type="transmembrane region" description="Helical" evidence="2">
    <location>
        <begin position="12"/>
        <end position="32"/>
    </location>
</feature>
<dbReference type="Proteomes" id="UP001141327">
    <property type="component" value="Unassembled WGS sequence"/>
</dbReference>
<keyword evidence="2" id="KW-1133">Transmembrane helix</keyword>
<evidence type="ECO:0000313" key="3">
    <source>
        <dbReference type="EMBL" id="KAJ4458532.1"/>
    </source>
</evidence>
<feature type="compositionally biased region" description="Polar residues" evidence="1">
    <location>
        <begin position="632"/>
        <end position="642"/>
    </location>
</feature>
<evidence type="ECO:0000313" key="4">
    <source>
        <dbReference type="Proteomes" id="UP001141327"/>
    </source>
</evidence>
<sequence length="1693" mass="177654">MPPGCQKKITLARYLSIQAVGFAVLALLPSLLTLTVLDRVLPGPYLIAADRLHLVPIAVLNSALLNFVASNQALTASALTVAPLNMSTVSSLPTSVEDLVPLLCSREPTLNLARQTHALLFPVEGATRNASALIGCTDAAMLTQTWIEPLGDPPTQWTSIPVERPFGLGAPYASSAPGQEPPLSMSFQPGRALAAALGSPAPPRVAAIRFEAGAGVTAHANISLWVWSTTYDSAGRLRAMALSGMRITNWATFFPYRCWLPAEDEPLIYILDANMSRVLGTDAWQPLIDLGPVLAALRDLPPGAGPEPLSVGDIEGYFWTVRGCTVAGWTGHTLIGLPLAAYHATIHRLFVWGGIACLAGVLVSLAVLVVTGVLVSRSFGKLGKRVQGALQALSRGSPELADRLLEAIGPSSPFREINDTLDVFRQAGIRQRLIWAVVESLPFPLLVVEPDPGAHPTGGAGRLEGWQVVLANRAFCTRFEYDPPDLPALLDFLPVDERGRLRFLVFEDVTGLLAEAQDRVITARTVLGKLQGPLLSRLAQSLAQGPVRVQMAELTAALGDLRARLAARPPPTGHVVSSAQLDPSAALAQLDDIAARASSLLDILAEGPADLSLAAQQQQQQQQAQRRDEADTTASSPGSSPALTPPSLAIALPQSVAGSSDPEMVGLSAPQPIPCALSSLPACPPAHTQLAIFIPPIAAAPVGACFQPTPASRLSVAGGSSEVALATQAATPESSGGREVAGALPLGPVGLSVDASPTLGPVSLGSSPPCPFPFPDLHRPAPKPPAHPGSLEVYRPSYAPPLFPTGRGRPGGSPARRRRCTVRLQWALTMVSIGCVLASVGPAATCILVEADLAFGGEIRKDWSNMASQIQHAVLIRTLNGSTSALDWAAEGLLEADFWSLDGPLGPGLLYTPLKPLLMELVAYDGAQVAALMRADHTAFTVCNGSRCWQRALQQPAASLPAGPATEVSLADGARNAFLVAADFGATAEAPRCTVSESTGCMAGAEGCPCRTLVCSRPAHVAGLPAGWQARVAAVMYLNTTLFFFPDTTLAPAQRVHAFTFLWRPETDLLDPLDQVWPETDMMLYLRGILQPRMPLGPAEILPLGHLKGAPDHGEHGLVAWEANWAGLQFVGGMAVPDRQTLNDQIGTSLGMIGAIILGASAAVVVIIGLVVHCFSQSLSALPRRARRLLRDRLSALAAQPPRAPSSGSRPLFAPSPSPASSSNPLPCGCSNALLLLPPAPAAGPGAGSVGLPVPETPFVEIQATYDMIAALRPEALLLQTLVTSAPFCAALLRVDPDAGAGGAGLRAAQVEHRSLSFAALYGPTPDLRRVVANLTVPEPGRVLAVFEDVTLLAAGRETADELVRILGESREGWPSPVRRAFDQLAMFQELMARLADKAELLEQQLWAIGLSLGPVLSAAHRASIGLDDLTIFSAPALGPHRPRPGGAPPPMADLHHCLGDVLLLLHGLLGPSVQFSQCFMAAQHCVEYEPATLRCALLSMAFKMLYVLPATGGTVSFMTANTSKPVDPPEPVEPETPFFVATLRATSHGGHSSRGSDPPDARRDAAGALASGVLMDDLGGWVDVAVGPWGACLSFYIPLLTRVERLSRAASLLRPWCPPQRRLRVFPSATAPPDHLSGGPEDDSAPMILPAAPEQTRVSLGTARTLDLGEVSAGSISFHDGTGSAQDGSSGR</sequence>
<feature type="compositionally biased region" description="Low complexity" evidence="1">
    <location>
        <begin position="614"/>
        <end position="624"/>
    </location>
</feature>
<keyword evidence="4" id="KW-1185">Reference proteome</keyword>
<dbReference type="EMBL" id="JAPMOS010000028">
    <property type="protein sequence ID" value="KAJ4458532.1"/>
    <property type="molecule type" value="Genomic_DNA"/>
</dbReference>
<keyword evidence="2" id="KW-0472">Membrane</keyword>